<dbReference type="Gene3D" id="3.40.50.300">
    <property type="entry name" value="P-loop containing nucleotide triphosphate hydrolases"/>
    <property type="match status" value="1"/>
</dbReference>
<dbReference type="FunFam" id="3.40.50.300:FF:000398">
    <property type="entry name" value="Type IV pilus assembly ATPase PilB"/>
    <property type="match status" value="1"/>
</dbReference>
<dbReference type="SUPFAM" id="SSF52540">
    <property type="entry name" value="P-loop containing nucleoside triphosphate hydrolases"/>
    <property type="match status" value="1"/>
</dbReference>
<dbReference type="InterPro" id="IPR027417">
    <property type="entry name" value="P-loop_NTPase"/>
</dbReference>
<protein>
    <submittedName>
        <fullName evidence="5">General secretion pathway protein E</fullName>
    </submittedName>
</protein>
<dbReference type="eggNOG" id="COG2804">
    <property type="taxonomic scope" value="Bacteria"/>
</dbReference>
<keyword evidence="6" id="KW-1185">Reference proteome</keyword>
<evidence type="ECO:0000256" key="2">
    <source>
        <dbReference type="ARBA" id="ARBA00022741"/>
    </source>
</evidence>
<dbReference type="AlphaFoldDB" id="C4XH26"/>
<dbReference type="STRING" id="573370.DMR_28380"/>
<dbReference type="PANTHER" id="PTHR30258">
    <property type="entry name" value="TYPE II SECRETION SYSTEM PROTEIN GSPE-RELATED"/>
    <property type="match status" value="1"/>
</dbReference>
<gene>
    <name evidence="5" type="primary">gspE</name>
    <name evidence="5" type="ordered locus">DMR_28380</name>
</gene>
<evidence type="ECO:0000313" key="6">
    <source>
        <dbReference type="Proteomes" id="UP000009071"/>
    </source>
</evidence>
<evidence type="ECO:0000256" key="3">
    <source>
        <dbReference type="ARBA" id="ARBA00022840"/>
    </source>
</evidence>
<dbReference type="SMART" id="SM00382">
    <property type="entry name" value="AAA"/>
    <property type="match status" value="1"/>
</dbReference>
<feature type="domain" description="Bacterial type II secretion system protein E" evidence="4">
    <location>
        <begin position="418"/>
        <end position="432"/>
    </location>
</feature>
<proteinExistence type="inferred from homology"/>
<dbReference type="SUPFAM" id="SSF160246">
    <property type="entry name" value="EspE N-terminal domain-like"/>
    <property type="match status" value="1"/>
</dbReference>
<dbReference type="InterPro" id="IPR003593">
    <property type="entry name" value="AAA+_ATPase"/>
</dbReference>
<evidence type="ECO:0000259" key="4">
    <source>
        <dbReference type="PROSITE" id="PS00662"/>
    </source>
</evidence>
<dbReference type="Pfam" id="PF00437">
    <property type="entry name" value="T2SSE"/>
    <property type="match status" value="1"/>
</dbReference>
<dbReference type="PANTHER" id="PTHR30258:SF2">
    <property type="entry name" value="COMG OPERON PROTEIN 1"/>
    <property type="match status" value="1"/>
</dbReference>
<dbReference type="PROSITE" id="PS00662">
    <property type="entry name" value="T2SP_E"/>
    <property type="match status" value="1"/>
</dbReference>
<organism evidence="5 6">
    <name type="scientific">Solidesulfovibrio magneticus (strain ATCC 700980 / DSM 13731 / RS-1)</name>
    <name type="common">Desulfovibrio magneticus</name>
    <dbReference type="NCBI Taxonomy" id="573370"/>
    <lineage>
        <taxon>Bacteria</taxon>
        <taxon>Pseudomonadati</taxon>
        <taxon>Thermodesulfobacteriota</taxon>
        <taxon>Desulfovibrionia</taxon>
        <taxon>Desulfovibrionales</taxon>
        <taxon>Desulfovibrionaceae</taxon>
        <taxon>Solidesulfovibrio</taxon>
    </lineage>
</organism>
<accession>C4XH26</accession>
<dbReference type="GO" id="GO:0016887">
    <property type="term" value="F:ATP hydrolysis activity"/>
    <property type="evidence" value="ECO:0007669"/>
    <property type="project" value="TreeGrafter"/>
</dbReference>
<dbReference type="Gene3D" id="3.30.300.160">
    <property type="entry name" value="Type II secretion system, protein E, N-terminal domain"/>
    <property type="match status" value="1"/>
</dbReference>
<comment type="similarity">
    <text evidence="1">Belongs to the GSP E family.</text>
</comment>
<dbReference type="Proteomes" id="UP000009071">
    <property type="component" value="Chromosome"/>
</dbReference>
<keyword evidence="2" id="KW-0547">Nucleotide-binding</keyword>
<sequence length="600" mass="65408">MDRLPDFRRMAHRLAALCRLPLARGGRVAAGQATPGPPRPSLLEPMAETLALPLAALEDAFTEAARAGQNPFKRLAELHKVDAGLAASALAASLGLPYLEAIDVSDEDAERIRRLPFGYLKRNLAVPVALDGRQLVVLADPFAPELADDLRRLLGQPDLAVALALPETIVSAINHAHGEAEGERDPRLDNLSLDDFMGPPPENMSTEDLLDETSNAPVIRLVNQLLAQAVRDLCSDIHIEPYQNSLKIRFRLDGVLYDIKTLDKRWHPPVVSHVKIRSKLDIAERRLPQDGSFDIRLGNRNVDIRVSVFPTKFGERLVLRLLEKNSRILSLGELGLSPGHFEELSALARLPHGIILVTGPTGSGKSTTLYALINHINSTDKNILTIEDPVEYQIEGVGQMQVNAKIDLTFAGGLRSILRQDPDVILVGEIRDTETAQIACQAALTGHLVFSTLHTNDAASAVTRMVDMGIEPYMVCSVVRALIAQRLVRVLCPHCKEAFVPTEEDLLPFGPGAAALAGRSFCRAVGCPQCMGTGYRGRTSIHELLVIDEAMAELILHNPEAGRIRAAAMAAGMATLRQDGMDKILRHITTMEEVIRATVV</sequence>
<dbReference type="Pfam" id="PF05157">
    <property type="entry name" value="MshEN"/>
    <property type="match status" value="1"/>
</dbReference>
<dbReference type="InterPro" id="IPR007831">
    <property type="entry name" value="T2SS_GspE_N"/>
</dbReference>
<dbReference type="CDD" id="cd01129">
    <property type="entry name" value="PulE-GspE-like"/>
    <property type="match status" value="1"/>
</dbReference>
<dbReference type="RefSeq" id="WP_015861494.1">
    <property type="nucleotide sequence ID" value="NC_012796.1"/>
</dbReference>
<dbReference type="InterPro" id="IPR037257">
    <property type="entry name" value="T2SS_E_N_sf"/>
</dbReference>
<dbReference type="GO" id="GO:0005886">
    <property type="term" value="C:plasma membrane"/>
    <property type="evidence" value="ECO:0007669"/>
    <property type="project" value="TreeGrafter"/>
</dbReference>
<name>C4XH26_SOLM1</name>
<dbReference type="InterPro" id="IPR001482">
    <property type="entry name" value="T2SS/T4SS_dom"/>
</dbReference>
<dbReference type="GO" id="GO:0005524">
    <property type="term" value="F:ATP binding"/>
    <property type="evidence" value="ECO:0007669"/>
    <property type="project" value="UniProtKB-KW"/>
</dbReference>
<keyword evidence="3" id="KW-0067">ATP-binding</keyword>
<dbReference type="KEGG" id="dma:DMR_28380"/>
<dbReference type="HOGENOM" id="CLU_013446_10_3_7"/>
<reference evidence="5 6" key="1">
    <citation type="journal article" date="2009" name="Genome Res.">
        <title>Whole genome sequence of Desulfovibrio magneticus strain RS-1 revealed common gene clusters in magnetotactic bacteria.</title>
        <authorList>
            <person name="Nakazawa H."/>
            <person name="Arakaki A."/>
            <person name="Narita-Yamada S."/>
            <person name="Yashiro I."/>
            <person name="Jinno K."/>
            <person name="Aoki N."/>
            <person name="Tsuruyama A."/>
            <person name="Okamura Y."/>
            <person name="Tanikawa S."/>
            <person name="Fujita N."/>
            <person name="Takeyama H."/>
            <person name="Matsunaga T."/>
        </authorList>
    </citation>
    <scope>NUCLEOTIDE SEQUENCE [LARGE SCALE GENOMIC DNA]</scope>
    <source>
        <strain evidence="6">ATCC 700980 / DSM 13731 / RS-1</strain>
    </source>
</reference>
<dbReference type="OrthoDB" id="9805147at2"/>
<dbReference type="EMBL" id="AP010904">
    <property type="protein sequence ID" value="BAH76329.1"/>
    <property type="molecule type" value="Genomic_DNA"/>
</dbReference>
<dbReference type="Gene3D" id="3.30.450.90">
    <property type="match status" value="1"/>
</dbReference>
<evidence type="ECO:0000313" key="5">
    <source>
        <dbReference type="EMBL" id="BAH76329.1"/>
    </source>
</evidence>
<evidence type="ECO:0000256" key="1">
    <source>
        <dbReference type="ARBA" id="ARBA00006611"/>
    </source>
</evidence>